<proteinExistence type="predicted"/>
<evidence type="ECO:0000313" key="3">
    <source>
        <dbReference type="Proteomes" id="UP000294902"/>
    </source>
</evidence>
<dbReference type="AlphaFoldDB" id="A0A4R3MQZ3"/>
<evidence type="ECO:0000313" key="2">
    <source>
        <dbReference type="EMBL" id="TCT15591.1"/>
    </source>
</evidence>
<keyword evidence="1" id="KW-0812">Transmembrane</keyword>
<dbReference type="RefSeq" id="WP_132251416.1">
    <property type="nucleotide sequence ID" value="NZ_SMAL01000003.1"/>
</dbReference>
<keyword evidence="1" id="KW-1133">Transmembrane helix</keyword>
<comment type="caution">
    <text evidence="2">The sequence shown here is derived from an EMBL/GenBank/DDBJ whole genome shotgun (WGS) entry which is preliminary data.</text>
</comment>
<organism evidence="2 3">
    <name type="scientific">Natranaerovirga pectinivora</name>
    <dbReference type="NCBI Taxonomy" id="682400"/>
    <lineage>
        <taxon>Bacteria</taxon>
        <taxon>Bacillati</taxon>
        <taxon>Bacillota</taxon>
        <taxon>Clostridia</taxon>
        <taxon>Lachnospirales</taxon>
        <taxon>Natranaerovirgaceae</taxon>
        <taxon>Natranaerovirga</taxon>
    </lineage>
</organism>
<protein>
    <recommendedName>
        <fullName evidence="4">DUF5673 domain-containing protein</fullName>
    </recommendedName>
</protein>
<keyword evidence="1" id="KW-0472">Membrane</keyword>
<dbReference type="EMBL" id="SMAL01000003">
    <property type="protein sequence ID" value="TCT15591.1"/>
    <property type="molecule type" value="Genomic_DNA"/>
</dbReference>
<accession>A0A4R3MQZ3</accession>
<evidence type="ECO:0000256" key="1">
    <source>
        <dbReference type="SAM" id="Phobius"/>
    </source>
</evidence>
<sequence>MDIFFTIFNIILLAIIISTLLSKKVSVQNVVFETKTTLMYKLMVVLGVLAIITLIVFGIRIIQGTEQFGSYYITLVAIVLLQCLTYPRKIVANEEGFYYMTTFGGSRPIGTFKEVTDYNISIKGRLSFSIKNAQEKVSQVWVIGKLNEDEIKAVKKLMKEKIKTNKK</sequence>
<evidence type="ECO:0008006" key="4">
    <source>
        <dbReference type="Google" id="ProtNLM"/>
    </source>
</evidence>
<name>A0A4R3MQZ3_9FIRM</name>
<keyword evidence="3" id="KW-1185">Reference proteome</keyword>
<feature type="transmembrane region" description="Helical" evidence="1">
    <location>
        <begin position="68"/>
        <end position="86"/>
    </location>
</feature>
<gene>
    <name evidence="2" type="ORF">EDC18_103299</name>
</gene>
<feature type="transmembrane region" description="Helical" evidence="1">
    <location>
        <begin position="42"/>
        <end position="62"/>
    </location>
</feature>
<dbReference type="Proteomes" id="UP000294902">
    <property type="component" value="Unassembled WGS sequence"/>
</dbReference>
<reference evidence="2 3" key="1">
    <citation type="submission" date="2019-03" db="EMBL/GenBank/DDBJ databases">
        <title>Genomic Encyclopedia of Type Strains, Phase IV (KMG-IV): sequencing the most valuable type-strain genomes for metagenomic binning, comparative biology and taxonomic classification.</title>
        <authorList>
            <person name="Goeker M."/>
        </authorList>
    </citation>
    <scope>NUCLEOTIDE SEQUENCE [LARGE SCALE GENOMIC DNA]</scope>
    <source>
        <strain evidence="2 3">DSM 24629</strain>
    </source>
</reference>
<dbReference type="OrthoDB" id="2081986at2"/>
<feature type="transmembrane region" description="Helical" evidence="1">
    <location>
        <begin position="6"/>
        <end position="22"/>
    </location>
</feature>